<protein>
    <submittedName>
        <fullName evidence="2">Uncharacterized protein</fullName>
    </submittedName>
</protein>
<organism evidence="2 3">
    <name type="scientific">Alteriqipengyuania abyssalis</name>
    <dbReference type="NCBI Taxonomy" id="2860200"/>
    <lineage>
        <taxon>Bacteria</taxon>
        <taxon>Pseudomonadati</taxon>
        <taxon>Pseudomonadota</taxon>
        <taxon>Alphaproteobacteria</taxon>
        <taxon>Sphingomonadales</taxon>
        <taxon>Erythrobacteraceae</taxon>
        <taxon>Alteriqipengyuania</taxon>
    </lineage>
</organism>
<name>A0ABS7PDZ3_9SPHN</name>
<dbReference type="RefSeq" id="WP_222824820.1">
    <property type="nucleotide sequence ID" value="NZ_JAHWXP010000002.1"/>
</dbReference>
<evidence type="ECO:0000256" key="1">
    <source>
        <dbReference type="SAM" id="MobiDB-lite"/>
    </source>
</evidence>
<evidence type="ECO:0000313" key="3">
    <source>
        <dbReference type="Proteomes" id="UP000759298"/>
    </source>
</evidence>
<dbReference type="Proteomes" id="UP000759298">
    <property type="component" value="Unassembled WGS sequence"/>
</dbReference>
<gene>
    <name evidence="2" type="ORF">KYN89_09545</name>
</gene>
<accession>A0ABS7PDZ3</accession>
<reference evidence="2 3" key="1">
    <citation type="submission" date="2021-07" db="EMBL/GenBank/DDBJ databases">
        <title>Alteriqipengyuania abyssalis NZ-12B nov, sp.nov isolated from deep sea sponge in pacific ocean.</title>
        <authorList>
            <person name="Tareen S."/>
            <person name="Wink J."/>
        </authorList>
    </citation>
    <scope>NUCLEOTIDE SEQUENCE [LARGE SCALE GENOMIC DNA]</scope>
    <source>
        <strain evidence="2 3">NZ-12B</strain>
    </source>
</reference>
<comment type="caution">
    <text evidence="2">The sequence shown here is derived from an EMBL/GenBank/DDBJ whole genome shotgun (WGS) entry which is preliminary data.</text>
</comment>
<sequence>MQNNEGQGFMASLFERAAWEWQAAREEQSVEGGEATDPAHDPCNHLHINGAIMLAGLERAGEPGSADQSRP</sequence>
<dbReference type="EMBL" id="JAHWXP010000002">
    <property type="protein sequence ID" value="MBY8337294.1"/>
    <property type="molecule type" value="Genomic_DNA"/>
</dbReference>
<proteinExistence type="predicted"/>
<feature type="region of interest" description="Disordered" evidence="1">
    <location>
        <begin position="24"/>
        <end position="44"/>
    </location>
</feature>
<keyword evidence="3" id="KW-1185">Reference proteome</keyword>
<evidence type="ECO:0000313" key="2">
    <source>
        <dbReference type="EMBL" id="MBY8337294.1"/>
    </source>
</evidence>